<evidence type="ECO:0000256" key="1">
    <source>
        <dbReference type="SAM" id="MobiDB-lite"/>
    </source>
</evidence>
<keyword evidence="2" id="KW-0812">Transmembrane</keyword>
<evidence type="ECO:0000256" key="2">
    <source>
        <dbReference type="SAM" id="Phobius"/>
    </source>
</evidence>
<accession>A0A8T0LGV7</accession>
<protein>
    <submittedName>
        <fullName evidence="3">Uncharacterized protein</fullName>
    </submittedName>
</protein>
<sequence>MKNTSKVIMGATLVMVVTLAVVLVLIFVLLAELYCSLLLRRRHRRNNTIPNVSTQPTTARASASPSQTTSHHQQQSPISSIYAQGVFQAPISILLPAVSCEEDKAGPRKQIHYPELHQVVQVQIQPRESNPNPSPSPPPSFVSMTPSKPNLEHPLPRTTGNLCHDDKPCSGLEHLVYISNPIYENHESQGSGANTPFETPDTSPSRLEGSGSSEEDEATPSVTHSPPSTPPLTPMKKLPSEACSVSLRDARSLATSCSDSRSNIGLSSSSASPCTSPSWHSASLLLLGHARSLFPLTWTTTLLCCNATPLGKKLQLSP</sequence>
<feature type="compositionally biased region" description="Low complexity" evidence="1">
    <location>
        <begin position="61"/>
        <end position="75"/>
    </location>
</feature>
<evidence type="ECO:0000313" key="3">
    <source>
        <dbReference type="EMBL" id="KAG2411012.1"/>
    </source>
</evidence>
<feature type="region of interest" description="Disordered" evidence="1">
    <location>
        <begin position="126"/>
        <end position="159"/>
    </location>
</feature>
<gene>
    <name evidence="3" type="ORF">HKW66_Vig0016770</name>
</gene>
<feature type="region of interest" description="Disordered" evidence="1">
    <location>
        <begin position="186"/>
        <end position="238"/>
    </location>
</feature>
<feature type="transmembrane region" description="Helical" evidence="2">
    <location>
        <begin position="12"/>
        <end position="35"/>
    </location>
</feature>
<comment type="caution">
    <text evidence="3">The sequence shown here is derived from an EMBL/GenBank/DDBJ whole genome shotgun (WGS) entry which is preliminary data.</text>
</comment>
<dbReference type="Proteomes" id="UP000743370">
    <property type="component" value="Unassembled WGS sequence"/>
</dbReference>
<dbReference type="EMBL" id="JABFOF010000001">
    <property type="protein sequence ID" value="KAG2411012.1"/>
    <property type="molecule type" value="Genomic_DNA"/>
</dbReference>
<organism evidence="3 4">
    <name type="scientific">Phaseolus angularis</name>
    <name type="common">Azuki bean</name>
    <name type="synonym">Vigna angularis</name>
    <dbReference type="NCBI Taxonomy" id="3914"/>
    <lineage>
        <taxon>Eukaryota</taxon>
        <taxon>Viridiplantae</taxon>
        <taxon>Streptophyta</taxon>
        <taxon>Embryophyta</taxon>
        <taxon>Tracheophyta</taxon>
        <taxon>Spermatophyta</taxon>
        <taxon>Magnoliopsida</taxon>
        <taxon>eudicotyledons</taxon>
        <taxon>Gunneridae</taxon>
        <taxon>Pentapetalae</taxon>
        <taxon>rosids</taxon>
        <taxon>fabids</taxon>
        <taxon>Fabales</taxon>
        <taxon>Fabaceae</taxon>
        <taxon>Papilionoideae</taxon>
        <taxon>50 kb inversion clade</taxon>
        <taxon>NPAAA clade</taxon>
        <taxon>indigoferoid/millettioid clade</taxon>
        <taxon>Phaseoleae</taxon>
        <taxon>Vigna</taxon>
    </lineage>
</organism>
<reference evidence="3 4" key="1">
    <citation type="submission" date="2020-05" db="EMBL/GenBank/DDBJ databases">
        <title>Vigna angularis (adzuki bean) Var. LongXiaoDou No. 4 denovo assembly.</title>
        <authorList>
            <person name="Xiang H."/>
        </authorList>
    </citation>
    <scope>NUCLEOTIDE SEQUENCE [LARGE SCALE GENOMIC DNA]</scope>
    <source>
        <tissue evidence="3">Leaf</tissue>
    </source>
</reference>
<proteinExistence type="predicted"/>
<dbReference type="AlphaFoldDB" id="A0A8T0LGV7"/>
<keyword evidence="2" id="KW-1133">Transmembrane helix</keyword>
<feature type="region of interest" description="Disordered" evidence="1">
    <location>
        <begin position="48"/>
        <end position="75"/>
    </location>
</feature>
<name>A0A8T0LGV7_PHAAN</name>
<feature type="compositionally biased region" description="Polar residues" evidence="1">
    <location>
        <begin position="48"/>
        <end position="60"/>
    </location>
</feature>
<evidence type="ECO:0000313" key="4">
    <source>
        <dbReference type="Proteomes" id="UP000743370"/>
    </source>
</evidence>
<feature type="compositionally biased region" description="Polar residues" evidence="1">
    <location>
        <begin position="188"/>
        <end position="205"/>
    </location>
</feature>
<keyword evidence="2" id="KW-0472">Membrane</keyword>